<evidence type="ECO:0000256" key="1">
    <source>
        <dbReference type="SAM" id="MobiDB-lite"/>
    </source>
</evidence>
<dbReference type="Proteomes" id="UP000528185">
    <property type="component" value="Unassembled WGS sequence"/>
</dbReference>
<reference evidence="2 3" key="1">
    <citation type="submission" date="2020-06" db="EMBL/GenBank/DDBJ databases">
        <authorList>
            <person name="De Coninck B."/>
            <person name="Ibrahim H."/>
        </authorList>
    </citation>
    <scope>NUCLEOTIDE SEQUENCE [LARGE SCALE GENOMIC DNA]</scope>
    <source>
        <strain evidence="2">Ag_rhizogenes_K599</strain>
    </source>
</reference>
<proteinExistence type="predicted"/>
<gene>
    <name evidence="2" type="ORF">AGRHK599_LOCUS1290</name>
</gene>
<evidence type="ECO:0000313" key="2">
    <source>
        <dbReference type="EMBL" id="CAD0211263.1"/>
    </source>
</evidence>
<organism evidence="2 3">
    <name type="scientific">Rhizobium rhizogenes</name>
    <name type="common">Agrobacterium rhizogenes</name>
    <dbReference type="NCBI Taxonomy" id="359"/>
    <lineage>
        <taxon>Bacteria</taxon>
        <taxon>Pseudomonadati</taxon>
        <taxon>Pseudomonadota</taxon>
        <taxon>Alphaproteobacteria</taxon>
        <taxon>Hyphomicrobiales</taxon>
        <taxon>Rhizobiaceae</taxon>
        <taxon>Rhizobium/Agrobacterium group</taxon>
        <taxon>Rhizobium</taxon>
    </lineage>
</organism>
<name>A0AAN2A1N3_RHIRH</name>
<evidence type="ECO:0008006" key="4">
    <source>
        <dbReference type="Google" id="ProtNLM"/>
    </source>
</evidence>
<dbReference type="Pfam" id="PF17236">
    <property type="entry name" value="SU10_MCP"/>
    <property type="match status" value="1"/>
</dbReference>
<comment type="caution">
    <text evidence="2">The sequence shown here is derived from an EMBL/GenBank/DDBJ whole genome shotgun (WGS) entry which is preliminary data.</text>
</comment>
<accession>A0AAN2A1N3</accession>
<dbReference type="RefSeq" id="WP_077767601.1">
    <property type="nucleotide sequence ID" value="NZ_CAICSX020000001.1"/>
</dbReference>
<protein>
    <recommendedName>
        <fullName evidence="4">Head protein</fullName>
    </recommendedName>
</protein>
<dbReference type="KEGG" id="aro:B0909_05225"/>
<sequence length="310" mass="33405">MAVQKTTEIVNMREDLSDVISRISPEQTPFYTEINKTKAKNTYHEFASDELAPPNKDNAKEEGADAGEANNTVAKREGNWTQIFEKVRHLSATSEAVDIAGVKSNTAYQLATATAEIKRDIEAALVSANASIASGERKLAGAEAWLSTNALHGVGGDTPGFSNGTVGAVTAGTTRALTEDMFNELAEMIWNEGGNPTKVIASGSLKKAISKFSGNAQKYQEQDKSKTVYAGVDVYVSDFGTHQIIPHHFMSKTTVIAFDPKFWSVATLRSLKREDLGKTGSSTKFMLETELTLESKNEKASGKIADVTAS</sequence>
<dbReference type="InterPro" id="IPR035198">
    <property type="entry name" value="SU10_MCP"/>
</dbReference>
<dbReference type="AlphaFoldDB" id="A0AAN2A1N3"/>
<dbReference type="EMBL" id="CAICSX020000001">
    <property type="protein sequence ID" value="CAD0211263.1"/>
    <property type="molecule type" value="Genomic_DNA"/>
</dbReference>
<feature type="region of interest" description="Disordered" evidence="1">
    <location>
        <begin position="48"/>
        <end position="68"/>
    </location>
</feature>
<evidence type="ECO:0000313" key="3">
    <source>
        <dbReference type="Proteomes" id="UP000528185"/>
    </source>
</evidence>